<gene>
    <name evidence="1" type="ORF">BN2156_04825</name>
</gene>
<dbReference type="EMBL" id="CWKH01000002">
    <property type="protein sequence ID" value="CRZ17929.1"/>
    <property type="molecule type" value="Genomic_DNA"/>
</dbReference>
<name>A0A0H5S9A6_9MYCO</name>
<accession>A0A0H5S9A6</accession>
<keyword evidence="2" id="KW-1185">Reference proteome</keyword>
<protein>
    <submittedName>
        <fullName evidence="1">Uncharacterized protein</fullName>
    </submittedName>
</protein>
<dbReference type="RefSeq" id="WP_090517337.1">
    <property type="nucleotide sequence ID" value="NZ_CWKH01000002.1"/>
</dbReference>
<reference evidence="2" key="1">
    <citation type="submission" date="2015-07" db="EMBL/GenBank/DDBJ databases">
        <authorList>
            <person name="Urmite Genomes"/>
        </authorList>
    </citation>
    <scope>NUCLEOTIDE SEQUENCE [LARGE SCALE GENOMIC DNA]</scope>
    <source>
        <strain evidence="2">type strain: ATCC 49404</strain>
    </source>
</reference>
<organism evidence="1 2">
    <name type="scientific">Mycolicibacterium neworleansense</name>
    <dbReference type="NCBI Taxonomy" id="146018"/>
    <lineage>
        <taxon>Bacteria</taxon>
        <taxon>Bacillati</taxon>
        <taxon>Actinomycetota</taxon>
        <taxon>Actinomycetes</taxon>
        <taxon>Mycobacteriales</taxon>
        <taxon>Mycobacteriaceae</taxon>
        <taxon>Mycolicibacterium</taxon>
    </lineage>
</organism>
<sequence>MAGIITPESFETEENMNIPVASSGTLCRVISGYANFMDKDITNVYGAPIGLGPPPGSDVLDPLPLSGDFYPNDDDETWRAFEVHMEVGPPWRSVRDVSPIVAVAGFSFQDNDSANASGTEIRSCTWDTVGLTGDQIDMERIRLKVDVRMCGGADYSIIKLAYHLVAVGR</sequence>
<proteinExistence type="predicted"/>
<dbReference type="Proteomes" id="UP000199147">
    <property type="component" value="Unassembled WGS sequence"/>
</dbReference>
<evidence type="ECO:0000313" key="1">
    <source>
        <dbReference type="EMBL" id="CRZ17929.1"/>
    </source>
</evidence>
<dbReference type="AlphaFoldDB" id="A0A0H5S9A6"/>
<evidence type="ECO:0000313" key="2">
    <source>
        <dbReference type="Proteomes" id="UP000199147"/>
    </source>
</evidence>
<dbReference type="OrthoDB" id="4617586at2"/>